<dbReference type="Pfam" id="PF09807">
    <property type="entry name" value="ELP6"/>
    <property type="match status" value="1"/>
</dbReference>
<evidence type="ECO:0000256" key="2">
    <source>
        <dbReference type="ARBA" id="ARBA00008837"/>
    </source>
</evidence>
<dbReference type="PANTHER" id="PTHR16184:SF6">
    <property type="entry name" value="ELONGATOR COMPLEX PROTEIN 6"/>
    <property type="match status" value="1"/>
</dbReference>
<dbReference type="InterPro" id="IPR018627">
    <property type="entry name" value="ELP6"/>
</dbReference>
<evidence type="ECO:0000256" key="3">
    <source>
        <dbReference type="ARBA" id="ARBA00020263"/>
    </source>
</evidence>
<comment type="pathway">
    <text evidence="1">tRNA modification; 5-methoxycarbonylmethyl-2-thiouridine-tRNA biosynthesis.</text>
</comment>
<dbReference type="Gene3D" id="3.40.50.300">
    <property type="entry name" value="P-loop containing nucleotide triphosphate hydrolases"/>
    <property type="match status" value="1"/>
</dbReference>
<gene>
    <name evidence="4" type="ORF">PMEA_00019795</name>
</gene>
<evidence type="ECO:0000313" key="4">
    <source>
        <dbReference type="EMBL" id="CAH3141559.1"/>
    </source>
</evidence>
<dbReference type="InterPro" id="IPR027417">
    <property type="entry name" value="P-loop_NTPase"/>
</dbReference>
<dbReference type="GO" id="GO:0002098">
    <property type="term" value="P:tRNA wobble uridine modification"/>
    <property type="evidence" value="ECO:0007669"/>
    <property type="project" value="InterPro"/>
</dbReference>
<reference evidence="4 5" key="1">
    <citation type="submission" date="2022-05" db="EMBL/GenBank/DDBJ databases">
        <authorList>
            <consortium name="Genoscope - CEA"/>
            <person name="William W."/>
        </authorList>
    </citation>
    <scope>NUCLEOTIDE SEQUENCE [LARGE SCALE GENOMIC DNA]</scope>
</reference>
<dbReference type="SUPFAM" id="SSF52540">
    <property type="entry name" value="P-loop containing nucleoside triphosphate hydrolases"/>
    <property type="match status" value="1"/>
</dbReference>
<protein>
    <recommendedName>
        <fullName evidence="3">Elongator complex protein 6</fullName>
    </recommendedName>
</protein>
<evidence type="ECO:0000313" key="5">
    <source>
        <dbReference type="Proteomes" id="UP001159428"/>
    </source>
</evidence>
<sequence>MFGELNSLTDFSEKSPPKRKFLLITDCQNDGSFLIHHFLSLYIKGGFKVLFIALVQSFSHYSNVAQKLGINLSSICESGQVTYVDGLSCISEALADESQQDAFKNSQSSTVGNENADSSNPFKNVRAPKFTLQPLYNRIKSSLGTETKPCLLLIDDLTALLSIGVPLQQLTNFIHYCAALMCHSPTVSDGCLVTLVHNDNDVDDEESKLLWKQLCYLTDIEFQVKGLSSGYCKDVHGQLTINIRDQRNIKEGSKVVQYTTHDKNVTCFAPGMSKAVL</sequence>
<dbReference type="PANTHER" id="PTHR16184">
    <property type="entry name" value="ELONGATOR COMPLEX PROTEIN 6"/>
    <property type="match status" value="1"/>
</dbReference>
<accession>A0AAU9XA14</accession>
<evidence type="ECO:0000256" key="1">
    <source>
        <dbReference type="ARBA" id="ARBA00005043"/>
    </source>
</evidence>
<dbReference type="Proteomes" id="UP001159428">
    <property type="component" value="Unassembled WGS sequence"/>
</dbReference>
<keyword evidence="5" id="KW-1185">Reference proteome</keyword>
<comment type="caution">
    <text evidence="4">The sequence shown here is derived from an EMBL/GenBank/DDBJ whole genome shotgun (WGS) entry which is preliminary data.</text>
</comment>
<dbReference type="AlphaFoldDB" id="A0AAU9XA14"/>
<dbReference type="CDD" id="cd19495">
    <property type="entry name" value="Elp6"/>
    <property type="match status" value="1"/>
</dbReference>
<proteinExistence type="inferred from homology"/>
<organism evidence="4 5">
    <name type="scientific">Pocillopora meandrina</name>
    <dbReference type="NCBI Taxonomy" id="46732"/>
    <lineage>
        <taxon>Eukaryota</taxon>
        <taxon>Metazoa</taxon>
        <taxon>Cnidaria</taxon>
        <taxon>Anthozoa</taxon>
        <taxon>Hexacorallia</taxon>
        <taxon>Scleractinia</taxon>
        <taxon>Astrocoeniina</taxon>
        <taxon>Pocilloporidae</taxon>
        <taxon>Pocillopora</taxon>
    </lineage>
</organism>
<dbReference type="EMBL" id="CALNXJ010000035">
    <property type="protein sequence ID" value="CAH3141559.1"/>
    <property type="molecule type" value="Genomic_DNA"/>
</dbReference>
<dbReference type="GO" id="GO:0033588">
    <property type="term" value="C:elongator holoenzyme complex"/>
    <property type="evidence" value="ECO:0007669"/>
    <property type="project" value="InterPro"/>
</dbReference>
<name>A0AAU9XA14_9CNID</name>
<comment type="similarity">
    <text evidence="2">Belongs to the ELP6 family.</text>
</comment>